<proteinExistence type="predicted"/>
<evidence type="ECO:0000313" key="2">
    <source>
        <dbReference type="Proteomes" id="UP000030351"/>
    </source>
</evidence>
<accession>A0A0A3ZK69</accession>
<dbReference type="OrthoDB" id="6624081at2"/>
<organism evidence="1 2">
    <name type="scientific">Erwinia typographi</name>
    <dbReference type="NCBI Taxonomy" id="371042"/>
    <lineage>
        <taxon>Bacteria</taxon>
        <taxon>Pseudomonadati</taxon>
        <taxon>Pseudomonadota</taxon>
        <taxon>Gammaproteobacteria</taxon>
        <taxon>Enterobacterales</taxon>
        <taxon>Erwiniaceae</taxon>
        <taxon>Erwinia</taxon>
    </lineage>
</organism>
<dbReference type="eggNOG" id="ENOG5032V7T">
    <property type="taxonomic scope" value="Bacteria"/>
</dbReference>
<dbReference type="Proteomes" id="UP000030351">
    <property type="component" value="Unassembled WGS sequence"/>
</dbReference>
<evidence type="ECO:0000313" key="1">
    <source>
        <dbReference type="EMBL" id="KGT86133.1"/>
    </source>
</evidence>
<reference evidence="1 2" key="1">
    <citation type="submission" date="2014-10" db="EMBL/GenBank/DDBJ databases">
        <title>Genome sequence of Erwinia typographi M043b.</title>
        <authorList>
            <person name="Chan K.-G."/>
            <person name="Tan W.-S."/>
        </authorList>
    </citation>
    <scope>NUCLEOTIDE SEQUENCE [LARGE SCALE GENOMIC DNA]</scope>
    <source>
        <strain evidence="1 2">M043b</strain>
    </source>
</reference>
<comment type="caution">
    <text evidence="1">The sequence shown here is derived from an EMBL/GenBank/DDBJ whole genome shotgun (WGS) entry which is preliminary data.</text>
</comment>
<dbReference type="AlphaFoldDB" id="A0A0A3ZK69"/>
<sequence>MRKILLVIISLPLTGCLSVYGPTKTGNQPAEASSVSGGAQTVPGQGDATLIGNRKPEEIHSAIGLFFQKKGLKTEINNPAVGMVAAVGSDETLASLYLDCSTIEQTQNVTERYRIVAQSWSAGEGTHIAVQVSGVAGLITPDGNDKIKPAECSSSGLFEKDLLEALRK</sequence>
<gene>
    <name evidence="1" type="ORF">NG99_26855</name>
</gene>
<dbReference type="RefSeq" id="WP_034899851.1">
    <property type="nucleotide sequence ID" value="NZ_JRUQ01000111.1"/>
</dbReference>
<protein>
    <submittedName>
        <fullName evidence="1">Uncharacterized protein</fullName>
    </submittedName>
</protein>
<dbReference type="EMBL" id="JRUQ01000111">
    <property type="protein sequence ID" value="KGT86133.1"/>
    <property type="molecule type" value="Genomic_DNA"/>
</dbReference>
<keyword evidence="2" id="KW-1185">Reference proteome</keyword>
<name>A0A0A3ZK69_9GAMM</name>